<dbReference type="InterPro" id="IPR051083">
    <property type="entry name" value="GrpII_Intron_Splice-Mob/Def"/>
</dbReference>
<dbReference type="PROSITE" id="PS50878">
    <property type="entry name" value="RT_POL"/>
    <property type="match status" value="1"/>
</dbReference>
<sequence length="234" mass="26621">MIDHRSLLNKLQTFPKMRTIIKQWLKAGIIDKNVFQKTNTGTQQGSVVSPVLANIALHGLETAIISNTSKWAIIDDRKVSWTPKVICYADDFVVLHRDLRVLEQLKQRVSDWLADMGLSLKPEKTQITHTLQGPSGAKPGFDFLGFTIRQYPVGKYNGAPKQIIFKTLIKPSKKGVQRHLERLREIIDNHKSDGQGKLINTLNPIRGWCNYYSTVVSKQTFSKANYATFQMLWA</sequence>
<dbReference type="InterPro" id="IPR000477">
    <property type="entry name" value="RT_dom"/>
</dbReference>
<evidence type="ECO:0000259" key="1">
    <source>
        <dbReference type="PROSITE" id="PS50878"/>
    </source>
</evidence>
<dbReference type="PANTHER" id="PTHR34047:SF10">
    <property type="entry name" value="GROUP II INTRON-ASSOCIATED OPEN READING FRAME"/>
    <property type="match status" value="1"/>
</dbReference>
<dbReference type="EMBL" id="FWXI01000007">
    <property type="protein sequence ID" value="SMC69860.1"/>
    <property type="molecule type" value="Genomic_DNA"/>
</dbReference>
<dbReference type="CDD" id="cd01651">
    <property type="entry name" value="RT_G2_intron"/>
    <property type="match status" value="1"/>
</dbReference>
<dbReference type="STRING" id="112901.SAMN04488500_1079"/>
<protein>
    <submittedName>
        <fullName evidence="2">Group II intron, maturase-specific domain</fullName>
    </submittedName>
</protein>
<dbReference type="PANTHER" id="PTHR34047">
    <property type="entry name" value="NUCLEAR INTRON MATURASE 1, MITOCHONDRIAL-RELATED"/>
    <property type="match status" value="1"/>
</dbReference>
<dbReference type="Pfam" id="PF08388">
    <property type="entry name" value="GIIM"/>
    <property type="match status" value="1"/>
</dbReference>
<dbReference type="AlphaFoldDB" id="A0A1W2BAQ6"/>
<dbReference type="SUPFAM" id="SSF56672">
    <property type="entry name" value="DNA/RNA polymerases"/>
    <property type="match status" value="1"/>
</dbReference>
<organism evidence="2 3">
    <name type="scientific">Sporomusa malonica</name>
    <dbReference type="NCBI Taxonomy" id="112901"/>
    <lineage>
        <taxon>Bacteria</taxon>
        <taxon>Bacillati</taxon>
        <taxon>Bacillota</taxon>
        <taxon>Negativicutes</taxon>
        <taxon>Selenomonadales</taxon>
        <taxon>Sporomusaceae</taxon>
        <taxon>Sporomusa</taxon>
    </lineage>
</organism>
<dbReference type="InterPro" id="IPR043502">
    <property type="entry name" value="DNA/RNA_pol_sf"/>
</dbReference>
<evidence type="ECO:0000313" key="3">
    <source>
        <dbReference type="Proteomes" id="UP000192738"/>
    </source>
</evidence>
<feature type="domain" description="Reverse transcriptase" evidence="1">
    <location>
        <begin position="1"/>
        <end position="148"/>
    </location>
</feature>
<dbReference type="Pfam" id="PF00078">
    <property type="entry name" value="RVT_1"/>
    <property type="match status" value="1"/>
</dbReference>
<dbReference type="InterPro" id="IPR013597">
    <property type="entry name" value="Mat_intron_G2"/>
</dbReference>
<proteinExistence type="predicted"/>
<accession>A0A1W2BAQ6</accession>
<gene>
    <name evidence="2" type="ORF">SAMN04488500_1079</name>
</gene>
<reference evidence="2 3" key="1">
    <citation type="submission" date="2017-04" db="EMBL/GenBank/DDBJ databases">
        <authorList>
            <person name="Afonso C.L."/>
            <person name="Miller P.J."/>
            <person name="Scott M.A."/>
            <person name="Spackman E."/>
            <person name="Goraichik I."/>
            <person name="Dimitrov K.M."/>
            <person name="Suarez D.L."/>
            <person name="Swayne D.E."/>
        </authorList>
    </citation>
    <scope>NUCLEOTIDE SEQUENCE [LARGE SCALE GENOMIC DNA]</scope>
    <source>
        <strain evidence="2 3">DSM 5090</strain>
    </source>
</reference>
<evidence type="ECO:0000313" key="2">
    <source>
        <dbReference type="EMBL" id="SMC69860.1"/>
    </source>
</evidence>
<dbReference type="Proteomes" id="UP000192738">
    <property type="component" value="Unassembled WGS sequence"/>
</dbReference>
<keyword evidence="3" id="KW-1185">Reference proteome</keyword>
<name>A0A1W2BAQ6_9FIRM</name>